<feature type="compositionally biased region" description="Low complexity" evidence="1">
    <location>
        <begin position="229"/>
        <end position="244"/>
    </location>
</feature>
<dbReference type="Gene3D" id="2.160.10.10">
    <property type="entry name" value="Hexapeptide repeat proteins"/>
    <property type="match status" value="1"/>
</dbReference>
<protein>
    <recommendedName>
        <fullName evidence="4">Transferase</fullName>
    </recommendedName>
</protein>
<evidence type="ECO:0000313" key="2">
    <source>
        <dbReference type="EMBL" id="PZO23310.1"/>
    </source>
</evidence>
<dbReference type="Proteomes" id="UP000249354">
    <property type="component" value="Unassembled WGS sequence"/>
</dbReference>
<evidence type="ECO:0000313" key="3">
    <source>
        <dbReference type="Proteomes" id="UP000249354"/>
    </source>
</evidence>
<dbReference type="InterPro" id="IPR011004">
    <property type="entry name" value="Trimer_LpxA-like_sf"/>
</dbReference>
<gene>
    <name evidence="2" type="ORF">DCF25_00505</name>
</gene>
<feature type="compositionally biased region" description="Low complexity" evidence="1">
    <location>
        <begin position="161"/>
        <end position="171"/>
    </location>
</feature>
<dbReference type="AlphaFoldDB" id="A0A2W4UVE0"/>
<reference evidence="3" key="1">
    <citation type="submission" date="2018-04" db="EMBL/GenBank/DDBJ databases">
        <authorList>
            <person name="Cornet L."/>
        </authorList>
    </citation>
    <scope>NUCLEOTIDE SEQUENCE [LARGE SCALE GENOMIC DNA]</scope>
</reference>
<reference evidence="2 3" key="2">
    <citation type="submission" date="2018-06" db="EMBL/GenBank/DDBJ databases">
        <title>Metagenomic assembly of (sub)arctic Cyanobacteria and their associated microbiome from non-axenic cultures.</title>
        <authorList>
            <person name="Baurain D."/>
        </authorList>
    </citation>
    <scope>NUCLEOTIDE SEQUENCE [LARGE SCALE GENOMIC DNA]</scope>
    <source>
        <strain evidence="2">ULC129bin1</strain>
    </source>
</reference>
<comment type="caution">
    <text evidence="2">The sequence shown here is derived from an EMBL/GenBank/DDBJ whole genome shotgun (WGS) entry which is preliminary data.</text>
</comment>
<proteinExistence type="predicted"/>
<accession>A0A2W4UVE0</accession>
<feature type="region of interest" description="Disordered" evidence="1">
    <location>
        <begin position="225"/>
        <end position="252"/>
    </location>
</feature>
<organism evidence="2 3">
    <name type="scientific">Leptolyngbya foveolarum</name>
    <dbReference type="NCBI Taxonomy" id="47253"/>
    <lineage>
        <taxon>Bacteria</taxon>
        <taxon>Bacillati</taxon>
        <taxon>Cyanobacteriota</taxon>
        <taxon>Cyanophyceae</taxon>
        <taxon>Leptolyngbyales</taxon>
        <taxon>Leptolyngbyaceae</taxon>
        <taxon>Leptolyngbya group</taxon>
        <taxon>Leptolyngbya</taxon>
    </lineage>
</organism>
<dbReference type="SUPFAM" id="SSF51161">
    <property type="entry name" value="Trimeric LpxA-like enzymes"/>
    <property type="match status" value="1"/>
</dbReference>
<sequence length="275" mass="28390">MQSLTDTTLNAAQREPTAVSHTHYCIVGDVTVDASAAIASGVVLQALPGSRIIIGSGACLAGGVCVQSKAGLLTISSGATLGANVLVVGSGRVGANACISPGSTLMDPQVEDNALLPPNTLSGAAPKKAAVSAGFNSNSFHDNSSDKNGLSQNEFSQNEFSQNGFSQSSFGPNVSSQDFPKNTFVEPGPIEPKPVQIPTIDVSASSTSYDPSKNGVQLNQTYDLSDENSAQPSSQPSSALSAPSHNRVYGRHQVSELISTLFPNRQSLNGNQDNR</sequence>
<feature type="region of interest" description="Disordered" evidence="1">
    <location>
        <begin position="161"/>
        <end position="196"/>
    </location>
</feature>
<dbReference type="EMBL" id="QBMC01000002">
    <property type="protein sequence ID" value="PZO23310.1"/>
    <property type="molecule type" value="Genomic_DNA"/>
</dbReference>
<dbReference type="GO" id="GO:0043886">
    <property type="term" value="F:structural constituent of carboxysome shell"/>
    <property type="evidence" value="ECO:0007669"/>
    <property type="project" value="UniProtKB-ARBA"/>
</dbReference>
<dbReference type="GO" id="GO:0031470">
    <property type="term" value="C:carboxysome"/>
    <property type="evidence" value="ECO:0007669"/>
    <property type="project" value="UniProtKB-ARBA"/>
</dbReference>
<name>A0A2W4UVE0_9CYAN</name>
<evidence type="ECO:0000256" key="1">
    <source>
        <dbReference type="SAM" id="MobiDB-lite"/>
    </source>
</evidence>
<evidence type="ECO:0008006" key="4">
    <source>
        <dbReference type="Google" id="ProtNLM"/>
    </source>
</evidence>